<proteinExistence type="predicted"/>
<dbReference type="Pfam" id="PF18733">
    <property type="entry name" value="HEPN_LA2681"/>
    <property type="match status" value="1"/>
</dbReference>
<feature type="domain" description="LA2681-like HEPN" evidence="2">
    <location>
        <begin position="309"/>
        <end position="504"/>
    </location>
</feature>
<evidence type="ECO:0000313" key="3">
    <source>
        <dbReference type="EMBL" id="PUF81574.1"/>
    </source>
</evidence>
<reference evidence="3 4" key="1">
    <citation type="submission" date="2018-04" db="EMBL/GenBank/DDBJ databases">
        <title>Whole genome sequencing of Salmonella enterica.</title>
        <authorList>
            <person name="Bell R."/>
        </authorList>
    </citation>
    <scope>NUCLEOTIDE SEQUENCE [LARGE SCALE GENOMIC DNA]</scope>
    <source>
        <strain evidence="3 4">CFSAN058603</strain>
    </source>
</reference>
<comment type="caution">
    <text evidence="3">The sequence shown here is derived from an EMBL/GenBank/DDBJ whole genome shotgun (WGS) entry which is preliminary data.</text>
</comment>
<evidence type="ECO:0000259" key="2">
    <source>
        <dbReference type="Pfam" id="PF18733"/>
    </source>
</evidence>
<organism evidence="3 4">
    <name type="scientific">Salmonella enterica I</name>
    <dbReference type="NCBI Taxonomy" id="59201"/>
    <lineage>
        <taxon>Bacteria</taxon>
        <taxon>Pseudomonadati</taxon>
        <taxon>Pseudomonadota</taxon>
        <taxon>Gammaproteobacteria</taxon>
        <taxon>Enterobacterales</taxon>
        <taxon>Enterobacteriaceae</taxon>
        <taxon>Salmonella</taxon>
    </lineage>
</organism>
<dbReference type="InterPro" id="IPR040826">
    <property type="entry name" value="HEPN_LA2681"/>
</dbReference>
<dbReference type="PROSITE" id="PS50005">
    <property type="entry name" value="TPR"/>
    <property type="match status" value="1"/>
</dbReference>
<evidence type="ECO:0000256" key="1">
    <source>
        <dbReference type="PROSITE-ProRule" id="PRU00339"/>
    </source>
</evidence>
<dbReference type="EMBL" id="QARU01000003">
    <property type="protein sequence ID" value="PUF81574.1"/>
    <property type="molecule type" value="Genomic_DNA"/>
</dbReference>
<keyword evidence="1" id="KW-0802">TPR repeat</keyword>
<dbReference type="InterPro" id="IPR011990">
    <property type="entry name" value="TPR-like_helical_dom_sf"/>
</dbReference>
<protein>
    <recommendedName>
        <fullName evidence="2">LA2681-like HEPN domain-containing protein</fullName>
    </recommendedName>
</protein>
<dbReference type="RefSeq" id="WP_108415207.1">
    <property type="nucleotide sequence ID" value="NZ_QAQN01000004.1"/>
</dbReference>
<dbReference type="Proteomes" id="UP000250700">
    <property type="component" value="Unassembled WGS sequence"/>
</dbReference>
<dbReference type="SUPFAM" id="SSF48452">
    <property type="entry name" value="TPR-like"/>
    <property type="match status" value="1"/>
</dbReference>
<accession>A0A315G6R1</accession>
<dbReference type="InterPro" id="IPR019734">
    <property type="entry name" value="TPR_rpt"/>
</dbReference>
<dbReference type="AlphaFoldDB" id="A0A315G6R1"/>
<name>A0A315G6R1_SALET</name>
<evidence type="ECO:0000313" key="4">
    <source>
        <dbReference type="Proteomes" id="UP000250700"/>
    </source>
</evidence>
<feature type="repeat" description="TPR" evidence="1">
    <location>
        <begin position="143"/>
        <end position="176"/>
    </location>
</feature>
<dbReference type="Gene3D" id="1.25.40.10">
    <property type="entry name" value="Tetratricopeptide repeat domain"/>
    <property type="match status" value="1"/>
</dbReference>
<gene>
    <name evidence="3" type="ORF">DAX91_06335</name>
</gene>
<sequence>MDINYVVLKMRNINDLINAGSFDSAYNLVTELLKGLDNLNTINKNRIIILSNLAGNLIDIGNFSNKKSIAEEGLNIFINNKEDILTISTESSYYYNLANGMSAVVNFNSRDDANIDTFIKLNEVKNNYWKSYIFSRQEGDVHPELMVNLGNALKRQYRISESMDYYDQAIAIDDSIPQAWVNRSEALELLNDLSTTYTLKMLREVIRGYQCAINTGKCIPEWIATYQKKIKYNEDLLADSCIDDVEDVGTDERLTREEYEALSHYQKFCIDNNLMLSDHSLYCNCYASSKDNITIATAEKGVFGDFIVPMEMVLNRLKAEYSLARKMFFEYKFGSEFFDADSEVCYSELYNGEILYENVEKLRISFRSCFGILDKIAVALCKLFDLKPDRGHIYFHNFWQVRDEKRKDKINKINNKGLFGLFSIAMDLNDKNGELAFFREWRNDLEHKLLVIHEKGMLIDLYDSYKFFDDVKFIEKEEFEQHLLQLMKIVKSAIILFMLTVRIEGKRNIPDDVLTISNTIERKVF</sequence>